<dbReference type="EC" id="3.1.3.2" evidence="2"/>
<comment type="similarity">
    <text evidence="1">Belongs to the low molecular weight phosphotyrosine protein phosphatase family.</text>
</comment>
<dbReference type="InterPro" id="IPR023485">
    <property type="entry name" value="Ptyr_pPase"/>
</dbReference>
<evidence type="ECO:0000256" key="4">
    <source>
        <dbReference type="ARBA" id="ARBA00022912"/>
    </source>
</evidence>
<evidence type="ECO:0000313" key="7">
    <source>
        <dbReference type="Proteomes" id="UP001652661"/>
    </source>
</evidence>
<feature type="domain" description="Phosphotyrosine protein phosphatase I" evidence="6">
    <location>
        <begin position="4"/>
        <end position="154"/>
    </location>
</feature>
<dbReference type="OrthoDB" id="3388at2759"/>
<dbReference type="Pfam" id="PF01451">
    <property type="entry name" value="LMWPc"/>
    <property type="match status" value="1"/>
</dbReference>
<name>A0A6P4JAF7_DROKI</name>
<keyword evidence="3" id="KW-0378">Hydrolase</keyword>
<evidence type="ECO:0000313" key="8">
    <source>
        <dbReference type="RefSeq" id="XP_017037855.1"/>
    </source>
</evidence>
<dbReference type="SUPFAM" id="SSF52788">
    <property type="entry name" value="Phosphotyrosine protein phosphatases I"/>
    <property type="match status" value="1"/>
</dbReference>
<dbReference type="PANTHER" id="PTHR11717">
    <property type="entry name" value="LOW MOLECULAR WEIGHT PROTEIN TYROSINE PHOSPHATASE"/>
    <property type="match status" value="1"/>
</dbReference>
<dbReference type="RefSeq" id="XP_017037855.1">
    <property type="nucleotide sequence ID" value="XM_017182366.3"/>
</dbReference>
<gene>
    <name evidence="8" type="primary">LOC108085673</name>
</gene>
<dbReference type="InterPro" id="IPR050438">
    <property type="entry name" value="LMW_PTPase"/>
</dbReference>
<dbReference type="GeneID" id="108085673"/>
<evidence type="ECO:0000256" key="1">
    <source>
        <dbReference type="ARBA" id="ARBA00011063"/>
    </source>
</evidence>
<dbReference type="CDD" id="cd16343">
    <property type="entry name" value="LMWPTP"/>
    <property type="match status" value="1"/>
</dbReference>
<dbReference type="GO" id="GO:0003993">
    <property type="term" value="F:acid phosphatase activity"/>
    <property type="evidence" value="ECO:0007669"/>
    <property type="project" value="UniProtKB-EC"/>
</dbReference>
<accession>A0A6P4JAF7</accession>
<protein>
    <recommendedName>
        <fullName evidence="2">acid phosphatase</fullName>
        <ecNumber evidence="2">3.1.3.2</ecNumber>
    </recommendedName>
</protein>
<dbReference type="SMART" id="SM00226">
    <property type="entry name" value="LMWPc"/>
    <property type="match status" value="1"/>
</dbReference>
<dbReference type="InterPro" id="IPR036196">
    <property type="entry name" value="Ptyr_pPase_sf"/>
</dbReference>
<dbReference type="GO" id="GO:0004725">
    <property type="term" value="F:protein tyrosine phosphatase activity"/>
    <property type="evidence" value="ECO:0007669"/>
    <property type="project" value="InterPro"/>
</dbReference>
<sequence>MSFKRLLFVCMGNSCSSPMAEAIMQSLMVKTSIYWEVDSAGLRTWNTGRRPDQRCLRVLREHGLRSDHFCRQFSMDDFAYFDYVVAMDETVYKELQLWAEANRSRVDSELLLLSSFGQDGQTAFIHNLTPTCKQSIFRAAYYQIKECCKQLILLQKVDIVRYEVPSSEDNAYFDNNPAEISESIRSTGGQTTSSKMDLYYSKASHSKQHCPPASTEMNCCQEEGTRRKLCQKCGQKFLATL</sequence>
<evidence type="ECO:0000256" key="5">
    <source>
        <dbReference type="PIRSR" id="PIRSR617867-1"/>
    </source>
</evidence>
<proteinExistence type="inferred from homology"/>
<evidence type="ECO:0000256" key="3">
    <source>
        <dbReference type="ARBA" id="ARBA00022801"/>
    </source>
</evidence>
<keyword evidence="4" id="KW-0904">Protein phosphatase</keyword>
<feature type="active site" description="Nucleophile" evidence="5">
    <location>
        <position position="10"/>
    </location>
</feature>
<dbReference type="AlphaFoldDB" id="A0A6P4JAF7"/>
<organism evidence="7 8">
    <name type="scientific">Drosophila kikkawai</name>
    <name type="common">Fruit fly</name>
    <dbReference type="NCBI Taxonomy" id="30033"/>
    <lineage>
        <taxon>Eukaryota</taxon>
        <taxon>Metazoa</taxon>
        <taxon>Ecdysozoa</taxon>
        <taxon>Arthropoda</taxon>
        <taxon>Hexapoda</taxon>
        <taxon>Insecta</taxon>
        <taxon>Pterygota</taxon>
        <taxon>Neoptera</taxon>
        <taxon>Endopterygota</taxon>
        <taxon>Diptera</taxon>
        <taxon>Brachycera</taxon>
        <taxon>Muscomorpha</taxon>
        <taxon>Ephydroidea</taxon>
        <taxon>Drosophilidae</taxon>
        <taxon>Drosophila</taxon>
        <taxon>Sophophora</taxon>
    </lineage>
</organism>
<dbReference type="PANTHER" id="PTHR11717:SF29">
    <property type="entry name" value="ACID PHOSPHATASE"/>
    <property type="match status" value="1"/>
</dbReference>
<dbReference type="Gene3D" id="3.40.50.2300">
    <property type="match status" value="1"/>
</dbReference>
<dbReference type="PRINTS" id="PR00719">
    <property type="entry name" value="LMWPTPASE"/>
</dbReference>
<evidence type="ECO:0000259" key="6">
    <source>
        <dbReference type="SMART" id="SM00226"/>
    </source>
</evidence>
<keyword evidence="7" id="KW-1185">Reference proteome</keyword>
<reference evidence="8" key="1">
    <citation type="submission" date="2025-08" db="UniProtKB">
        <authorList>
            <consortium name="RefSeq"/>
        </authorList>
    </citation>
    <scope>IDENTIFICATION</scope>
    <source>
        <strain evidence="8">14028-0561.14</strain>
        <tissue evidence="8">Whole fly</tissue>
    </source>
</reference>
<dbReference type="InterPro" id="IPR017867">
    <property type="entry name" value="Tyr_phospatase_low_mol_wt"/>
</dbReference>
<evidence type="ECO:0000256" key="2">
    <source>
        <dbReference type="ARBA" id="ARBA00012646"/>
    </source>
</evidence>
<dbReference type="Proteomes" id="UP001652661">
    <property type="component" value="Chromosome 3R"/>
</dbReference>